<dbReference type="Proteomes" id="UP000466681">
    <property type="component" value="Chromosome"/>
</dbReference>
<dbReference type="EMBL" id="AP022560">
    <property type="protein sequence ID" value="BBX00725.1"/>
    <property type="molecule type" value="Genomic_DNA"/>
</dbReference>
<dbReference type="AlphaFoldDB" id="A0AAD1H9K2"/>
<proteinExistence type="predicted"/>
<organism evidence="1 2">
    <name type="scientific">Mycolicibacterium moriokaense</name>
    <dbReference type="NCBI Taxonomy" id="39691"/>
    <lineage>
        <taxon>Bacteria</taxon>
        <taxon>Bacillati</taxon>
        <taxon>Actinomycetota</taxon>
        <taxon>Actinomycetes</taxon>
        <taxon>Mycobacteriales</taxon>
        <taxon>Mycobacteriaceae</taxon>
        <taxon>Mycolicibacterium</taxon>
    </lineage>
</organism>
<keyword evidence="2" id="KW-1185">Reference proteome</keyword>
<dbReference type="KEGG" id="mmor:MMOR_16610"/>
<sequence>MIAVALLTAVLIFIGAALPELRDNCAKCRNFRITPAGCAEPVFGQEIAWFVNAGNGYRRPG</sequence>
<reference evidence="1 2" key="1">
    <citation type="journal article" date="2019" name="Emerg. Microbes Infect.">
        <title>Comprehensive subspecies identification of 175 nontuberculous mycobacteria species based on 7547 genomic profiles.</title>
        <authorList>
            <person name="Matsumoto Y."/>
            <person name="Kinjo T."/>
            <person name="Motooka D."/>
            <person name="Nabeya D."/>
            <person name="Jung N."/>
            <person name="Uechi K."/>
            <person name="Horii T."/>
            <person name="Iida T."/>
            <person name="Fujita J."/>
            <person name="Nakamura S."/>
        </authorList>
    </citation>
    <scope>NUCLEOTIDE SEQUENCE [LARGE SCALE GENOMIC DNA]</scope>
    <source>
        <strain evidence="1 2">JCM 6375</strain>
    </source>
</reference>
<name>A0AAD1H9K2_9MYCO</name>
<gene>
    <name evidence="1" type="ORF">MMOR_16610</name>
</gene>
<protein>
    <submittedName>
        <fullName evidence="1">Uncharacterized protein</fullName>
    </submittedName>
</protein>
<evidence type="ECO:0000313" key="2">
    <source>
        <dbReference type="Proteomes" id="UP000466681"/>
    </source>
</evidence>
<accession>A0AAD1H9K2</accession>
<evidence type="ECO:0000313" key="1">
    <source>
        <dbReference type="EMBL" id="BBX00725.1"/>
    </source>
</evidence>